<evidence type="ECO:0000313" key="11">
    <source>
        <dbReference type="EMBL" id="ETO06185.1"/>
    </source>
</evidence>
<dbReference type="PANTHER" id="PTHR10117:SF54">
    <property type="entry name" value="TRANSIENT RECEPTOR POTENTIAL-GAMMA PROTEIN"/>
    <property type="match status" value="1"/>
</dbReference>
<sequence>NFMLVLILFTAGFVLALYYIISVDLSQESICTNDNEYRTKLLDLSSVMLYIIQTLLQLQDWVSISIRKNGTRQITCFGEERANVAEWIILLYNAVGTIILLNLLIALLASTFEAFKERAKIETNFSRVQDTIDTARKHAMMSPPFNLVVMVAMLVVMLFDYAIRLLSRGRYVLNAEFLFPIQYSLKRDLILRKQEAAKKRRGSMLLSEDENAGEEEEEGGEEEGEEEEEGDERDEGEGTDEDKNKRNKDKNKSAKQKKNKTNSR</sequence>
<keyword evidence="12" id="KW-1185">Reference proteome</keyword>
<reference evidence="11 12" key="1">
    <citation type="journal article" date="2013" name="Curr. Biol.">
        <title>The Genome of the Foraminiferan Reticulomyxa filosa.</title>
        <authorList>
            <person name="Glockner G."/>
            <person name="Hulsmann N."/>
            <person name="Schleicher M."/>
            <person name="Noegel A.A."/>
            <person name="Eichinger L."/>
            <person name="Gallinger C."/>
            <person name="Pawlowski J."/>
            <person name="Sierra R."/>
            <person name="Euteneuer U."/>
            <person name="Pillet L."/>
            <person name="Moustafa A."/>
            <person name="Platzer M."/>
            <person name="Groth M."/>
            <person name="Szafranski K."/>
            <person name="Schliwa M."/>
        </authorList>
    </citation>
    <scope>NUCLEOTIDE SEQUENCE [LARGE SCALE GENOMIC DNA]</scope>
</reference>
<dbReference type="Proteomes" id="UP000023152">
    <property type="component" value="Unassembled WGS sequence"/>
</dbReference>
<gene>
    <name evidence="11" type="ORF">RFI_31212</name>
</gene>
<dbReference type="GO" id="GO:0015279">
    <property type="term" value="F:store-operated calcium channel activity"/>
    <property type="evidence" value="ECO:0007669"/>
    <property type="project" value="TreeGrafter"/>
</dbReference>
<dbReference type="GO" id="GO:0070679">
    <property type="term" value="F:inositol 1,4,5 trisphosphate binding"/>
    <property type="evidence" value="ECO:0007669"/>
    <property type="project" value="TreeGrafter"/>
</dbReference>
<evidence type="ECO:0000256" key="8">
    <source>
        <dbReference type="SAM" id="MobiDB-lite"/>
    </source>
</evidence>
<protein>
    <recommendedName>
        <fullName evidence="10">Ion transport domain-containing protein</fullName>
    </recommendedName>
</protein>
<evidence type="ECO:0000256" key="2">
    <source>
        <dbReference type="ARBA" id="ARBA00022448"/>
    </source>
</evidence>
<dbReference type="AlphaFoldDB" id="X6LZL9"/>
<evidence type="ECO:0000256" key="6">
    <source>
        <dbReference type="ARBA" id="ARBA00023136"/>
    </source>
</evidence>
<evidence type="ECO:0000256" key="9">
    <source>
        <dbReference type="SAM" id="Phobius"/>
    </source>
</evidence>
<feature type="compositionally biased region" description="Basic residues" evidence="8">
    <location>
        <begin position="245"/>
        <end position="264"/>
    </location>
</feature>
<keyword evidence="5" id="KW-0406">Ion transport</keyword>
<keyword evidence="2" id="KW-0813">Transport</keyword>
<dbReference type="GO" id="GO:0034703">
    <property type="term" value="C:cation channel complex"/>
    <property type="evidence" value="ECO:0007669"/>
    <property type="project" value="TreeGrafter"/>
</dbReference>
<evidence type="ECO:0000256" key="4">
    <source>
        <dbReference type="ARBA" id="ARBA00022989"/>
    </source>
</evidence>
<dbReference type="InterPro" id="IPR002153">
    <property type="entry name" value="TRPC_channel"/>
</dbReference>
<feature type="region of interest" description="Disordered" evidence="8">
    <location>
        <begin position="201"/>
        <end position="264"/>
    </location>
</feature>
<evidence type="ECO:0000313" key="12">
    <source>
        <dbReference type="Proteomes" id="UP000023152"/>
    </source>
</evidence>
<feature type="compositionally biased region" description="Acidic residues" evidence="8">
    <location>
        <begin position="207"/>
        <end position="240"/>
    </location>
</feature>
<keyword evidence="3 9" id="KW-0812">Transmembrane</keyword>
<evidence type="ECO:0000259" key="10">
    <source>
        <dbReference type="Pfam" id="PF00520"/>
    </source>
</evidence>
<evidence type="ECO:0000256" key="5">
    <source>
        <dbReference type="ARBA" id="ARBA00023065"/>
    </source>
</evidence>
<dbReference type="Pfam" id="PF00520">
    <property type="entry name" value="Ion_trans"/>
    <property type="match status" value="1"/>
</dbReference>
<feature type="transmembrane region" description="Helical" evidence="9">
    <location>
        <begin position="87"/>
        <end position="109"/>
    </location>
</feature>
<dbReference type="GO" id="GO:0051480">
    <property type="term" value="P:regulation of cytosolic calcium ion concentration"/>
    <property type="evidence" value="ECO:0007669"/>
    <property type="project" value="TreeGrafter"/>
</dbReference>
<keyword evidence="4 9" id="KW-1133">Transmembrane helix</keyword>
<feature type="non-terminal residue" evidence="11">
    <location>
        <position position="1"/>
    </location>
</feature>
<dbReference type="EMBL" id="ASPP01027393">
    <property type="protein sequence ID" value="ETO06185.1"/>
    <property type="molecule type" value="Genomic_DNA"/>
</dbReference>
<name>X6LZL9_RETFI</name>
<feature type="transmembrane region" description="Helical" evidence="9">
    <location>
        <begin position="46"/>
        <end position="66"/>
    </location>
</feature>
<dbReference type="GO" id="GO:0005886">
    <property type="term" value="C:plasma membrane"/>
    <property type="evidence" value="ECO:0007669"/>
    <property type="project" value="TreeGrafter"/>
</dbReference>
<organism evidence="11 12">
    <name type="scientific">Reticulomyxa filosa</name>
    <dbReference type="NCBI Taxonomy" id="46433"/>
    <lineage>
        <taxon>Eukaryota</taxon>
        <taxon>Sar</taxon>
        <taxon>Rhizaria</taxon>
        <taxon>Retaria</taxon>
        <taxon>Foraminifera</taxon>
        <taxon>Monothalamids</taxon>
        <taxon>Reticulomyxidae</taxon>
        <taxon>Reticulomyxa</taxon>
    </lineage>
</organism>
<evidence type="ECO:0000256" key="1">
    <source>
        <dbReference type="ARBA" id="ARBA00004141"/>
    </source>
</evidence>
<dbReference type="InterPro" id="IPR005821">
    <property type="entry name" value="Ion_trans_dom"/>
</dbReference>
<keyword evidence="6 9" id="KW-0472">Membrane</keyword>
<proteinExistence type="predicted"/>
<comment type="subcellular location">
    <subcellularLocation>
        <location evidence="1">Membrane</location>
        <topology evidence="1">Multi-pass membrane protein</topology>
    </subcellularLocation>
</comment>
<keyword evidence="7" id="KW-0407">Ion channel</keyword>
<comment type="caution">
    <text evidence="11">The sequence shown here is derived from an EMBL/GenBank/DDBJ whole genome shotgun (WGS) entry which is preliminary data.</text>
</comment>
<evidence type="ECO:0000256" key="3">
    <source>
        <dbReference type="ARBA" id="ARBA00022692"/>
    </source>
</evidence>
<feature type="domain" description="Ion transport" evidence="10">
    <location>
        <begin position="4"/>
        <end position="119"/>
    </location>
</feature>
<accession>X6LZL9</accession>
<evidence type="ECO:0000256" key="7">
    <source>
        <dbReference type="ARBA" id="ARBA00023303"/>
    </source>
</evidence>
<dbReference type="PANTHER" id="PTHR10117">
    <property type="entry name" value="TRANSIENT RECEPTOR POTENTIAL CHANNEL"/>
    <property type="match status" value="1"/>
</dbReference>
<feature type="transmembrane region" description="Helical" evidence="9">
    <location>
        <begin position="145"/>
        <end position="163"/>
    </location>
</feature>